<sequence>MKSLNHSELYKDYNLNKDERKNNAEANDFIRNDKGTTGNKSVGGEIWYT</sequence>
<feature type="region of interest" description="Disordered" evidence="1">
    <location>
        <begin position="1"/>
        <end position="49"/>
    </location>
</feature>
<evidence type="ECO:0000313" key="2">
    <source>
        <dbReference type="EMBL" id="MBF1383411.1"/>
    </source>
</evidence>
<gene>
    <name evidence="2" type="ORF">HXN26_00920</name>
</gene>
<dbReference type="Proteomes" id="UP000771736">
    <property type="component" value="Unassembled WGS sequence"/>
</dbReference>
<reference evidence="2" key="1">
    <citation type="submission" date="2020-04" db="EMBL/GenBank/DDBJ databases">
        <title>Deep metagenomics examines the oral microbiome during advanced dental caries in children, revealing novel taxa and co-occurrences with host molecules.</title>
        <authorList>
            <person name="Baker J.L."/>
            <person name="Morton J.T."/>
            <person name="Dinis M."/>
            <person name="Alvarez R."/>
            <person name="Tran N.C."/>
            <person name="Knight R."/>
            <person name="Edlund A."/>
        </authorList>
    </citation>
    <scope>NUCLEOTIDE SEQUENCE</scope>
    <source>
        <strain evidence="2">JCVI_44_bin.5</strain>
    </source>
</reference>
<evidence type="ECO:0000313" key="3">
    <source>
        <dbReference type="Proteomes" id="UP000771736"/>
    </source>
</evidence>
<organism evidence="2 3">
    <name type="scientific">Prevotella aurantiaca</name>
    <dbReference type="NCBI Taxonomy" id="596085"/>
    <lineage>
        <taxon>Bacteria</taxon>
        <taxon>Pseudomonadati</taxon>
        <taxon>Bacteroidota</taxon>
        <taxon>Bacteroidia</taxon>
        <taxon>Bacteroidales</taxon>
        <taxon>Prevotellaceae</taxon>
        <taxon>Prevotella</taxon>
    </lineage>
</organism>
<comment type="caution">
    <text evidence="2">The sequence shown here is derived from an EMBL/GenBank/DDBJ whole genome shotgun (WGS) entry which is preliminary data.</text>
</comment>
<dbReference type="RefSeq" id="WP_273158211.1">
    <property type="nucleotide sequence ID" value="NZ_CAUOTG010000011.1"/>
</dbReference>
<proteinExistence type="predicted"/>
<dbReference type="AlphaFoldDB" id="A0A930MXW0"/>
<name>A0A930MXW0_9BACT</name>
<evidence type="ECO:0000256" key="1">
    <source>
        <dbReference type="SAM" id="MobiDB-lite"/>
    </source>
</evidence>
<dbReference type="EMBL" id="JABZSJ010000002">
    <property type="protein sequence ID" value="MBF1383411.1"/>
    <property type="molecule type" value="Genomic_DNA"/>
</dbReference>
<feature type="compositionally biased region" description="Basic and acidic residues" evidence="1">
    <location>
        <begin position="8"/>
        <end position="34"/>
    </location>
</feature>
<protein>
    <submittedName>
        <fullName evidence="2">Uncharacterized protein</fullName>
    </submittedName>
</protein>
<accession>A0A930MXW0</accession>